<evidence type="ECO:0000256" key="1">
    <source>
        <dbReference type="SAM" id="Phobius"/>
    </source>
</evidence>
<dbReference type="Proteomes" id="UP001369082">
    <property type="component" value="Unassembled WGS sequence"/>
</dbReference>
<dbReference type="InterPro" id="IPR021521">
    <property type="entry name" value="DUF3185"/>
</dbReference>
<comment type="caution">
    <text evidence="2">The sequence shown here is derived from an EMBL/GenBank/DDBJ whole genome shotgun (WGS) entry which is preliminary data.</text>
</comment>
<organism evidence="2 3">
    <name type="scientific">Psychromonas aquatilis</name>
    <dbReference type="NCBI Taxonomy" id="2005072"/>
    <lineage>
        <taxon>Bacteria</taxon>
        <taxon>Pseudomonadati</taxon>
        <taxon>Pseudomonadota</taxon>
        <taxon>Gammaproteobacteria</taxon>
        <taxon>Alteromonadales</taxon>
        <taxon>Psychromonadaceae</taxon>
        <taxon>Psychromonas</taxon>
    </lineage>
</organism>
<keyword evidence="3" id="KW-1185">Reference proteome</keyword>
<keyword evidence="1" id="KW-1133">Transmembrane helix</keyword>
<evidence type="ECO:0000313" key="2">
    <source>
        <dbReference type="EMBL" id="MEL0627995.1"/>
    </source>
</evidence>
<name>A0ABU9GL07_9GAMM</name>
<feature type="transmembrane region" description="Helical" evidence="1">
    <location>
        <begin position="7"/>
        <end position="25"/>
    </location>
</feature>
<protein>
    <submittedName>
        <fullName evidence="2">DUF3185 family protein</fullName>
    </submittedName>
</protein>
<gene>
    <name evidence="2" type="ORF">V6256_00120</name>
</gene>
<sequence length="61" mass="6830">MNNKMMGILLIVFGGMLFVWGYNMYDASTLDVNSNIPPFRAWVGMIVGGINVFVGFLKLKQ</sequence>
<dbReference type="Pfam" id="PF11381">
    <property type="entry name" value="DUF3185"/>
    <property type="match status" value="1"/>
</dbReference>
<proteinExistence type="predicted"/>
<dbReference type="RefSeq" id="WP_341595935.1">
    <property type="nucleotide sequence ID" value="NZ_JBAKAZ010000001.1"/>
</dbReference>
<dbReference type="EMBL" id="JBAKAZ010000001">
    <property type="protein sequence ID" value="MEL0627995.1"/>
    <property type="molecule type" value="Genomic_DNA"/>
</dbReference>
<reference evidence="2 3" key="1">
    <citation type="submission" date="2024-02" db="EMBL/GenBank/DDBJ databases">
        <title>Bacteria isolated from the canopy kelp, Nereocystis luetkeana.</title>
        <authorList>
            <person name="Pfister C.A."/>
            <person name="Younker I.T."/>
            <person name="Light S.H."/>
        </authorList>
    </citation>
    <scope>NUCLEOTIDE SEQUENCE [LARGE SCALE GENOMIC DNA]</scope>
    <source>
        <strain evidence="2 3">TI.1.05</strain>
    </source>
</reference>
<accession>A0ABU9GL07</accession>
<evidence type="ECO:0000313" key="3">
    <source>
        <dbReference type="Proteomes" id="UP001369082"/>
    </source>
</evidence>
<feature type="transmembrane region" description="Helical" evidence="1">
    <location>
        <begin position="37"/>
        <end position="57"/>
    </location>
</feature>
<keyword evidence="1" id="KW-0812">Transmembrane</keyword>
<keyword evidence="1" id="KW-0472">Membrane</keyword>